<evidence type="ECO:0000256" key="1">
    <source>
        <dbReference type="SAM" id="MobiDB-lite"/>
    </source>
</evidence>
<keyword evidence="2" id="KW-1185">Reference proteome</keyword>
<name>A0A8B8A4Q2_CRAVI</name>
<dbReference type="KEGG" id="cvn:111099460"/>
<dbReference type="AlphaFoldDB" id="A0A8B8A4Q2"/>
<dbReference type="OrthoDB" id="6109756at2759"/>
<protein>
    <submittedName>
        <fullName evidence="3 4">Cell wall protein RTB1-like</fullName>
    </submittedName>
</protein>
<dbReference type="RefSeq" id="XP_022286450.1">
    <property type="nucleotide sequence ID" value="XM_022430742.1"/>
</dbReference>
<feature type="region of interest" description="Disordered" evidence="1">
    <location>
        <begin position="425"/>
        <end position="452"/>
    </location>
</feature>
<accession>A0A8B8A4Q2</accession>
<evidence type="ECO:0000313" key="3">
    <source>
        <dbReference type="RefSeq" id="XP_022286450.1"/>
    </source>
</evidence>
<feature type="compositionally biased region" description="Basic residues" evidence="1">
    <location>
        <begin position="565"/>
        <end position="577"/>
    </location>
</feature>
<feature type="compositionally biased region" description="Polar residues" evidence="1">
    <location>
        <begin position="134"/>
        <end position="145"/>
    </location>
</feature>
<dbReference type="RefSeq" id="XP_022286452.1">
    <property type="nucleotide sequence ID" value="XM_022430744.1"/>
</dbReference>
<feature type="compositionally biased region" description="Polar residues" evidence="1">
    <location>
        <begin position="582"/>
        <end position="606"/>
    </location>
</feature>
<reference evidence="3 4" key="1">
    <citation type="submission" date="2025-04" db="UniProtKB">
        <authorList>
            <consortium name="RefSeq"/>
        </authorList>
    </citation>
    <scope>IDENTIFICATION</scope>
    <source>
        <tissue evidence="3 4">Whole sample</tissue>
    </source>
</reference>
<feature type="compositionally biased region" description="Polar residues" evidence="1">
    <location>
        <begin position="256"/>
        <end position="266"/>
    </location>
</feature>
<dbReference type="GeneID" id="111099460"/>
<evidence type="ECO:0000313" key="2">
    <source>
        <dbReference type="Proteomes" id="UP000694844"/>
    </source>
</evidence>
<feature type="compositionally biased region" description="Basic and acidic residues" evidence="1">
    <location>
        <begin position="364"/>
        <end position="386"/>
    </location>
</feature>
<feature type="region of interest" description="Disordered" evidence="1">
    <location>
        <begin position="555"/>
        <end position="606"/>
    </location>
</feature>
<feature type="compositionally biased region" description="Polar residues" evidence="1">
    <location>
        <begin position="318"/>
        <end position="342"/>
    </location>
</feature>
<feature type="compositionally biased region" description="Basic and acidic residues" evidence="1">
    <location>
        <begin position="396"/>
        <end position="412"/>
    </location>
</feature>
<evidence type="ECO:0000313" key="4">
    <source>
        <dbReference type="RefSeq" id="XP_022286452.1"/>
    </source>
</evidence>
<feature type="compositionally biased region" description="Polar residues" evidence="1">
    <location>
        <begin position="63"/>
        <end position="72"/>
    </location>
</feature>
<feature type="region of interest" description="Disordered" evidence="1">
    <location>
        <begin position="1"/>
        <end position="412"/>
    </location>
</feature>
<dbReference type="Proteomes" id="UP000694844">
    <property type="component" value="Chromosome 6"/>
</dbReference>
<feature type="compositionally biased region" description="Polar residues" evidence="1">
    <location>
        <begin position="205"/>
        <end position="220"/>
    </location>
</feature>
<proteinExistence type="predicted"/>
<organism evidence="2 4">
    <name type="scientific">Crassostrea virginica</name>
    <name type="common">Eastern oyster</name>
    <dbReference type="NCBI Taxonomy" id="6565"/>
    <lineage>
        <taxon>Eukaryota</taxon>
        <taxon>Metazoa</taxon>
        <taxon>Spiralia</taxon>
        <taxon>Lophotrochozoa</taxon>
        <taxon>Mollusca</taxon>
        <taxon>Bivalvia</taxon>
        <taxon>Autobranchia</taxon>
        <taxon>Pteriomorphia</taxon>
        <taxon>Ostreida</taxon>
        <taxon>Ostreoidea</taxon>
        <taxon>Ostreidae</taxon>
        <taxon>Crassostrea</taxon>
    </lineage>
</organism>
<feature type="compositionally biased region" description="Polar residues" evidence="1">
    <location>
        <begin position="301"/>
        <end position="310"/>
    </location>
</feature>
<sequence>MPGTSSHIPRRRGALKTPEKGKGLSPAKFYSPKTPGWVSGSQMKFEEHSPVNNVRKGRKSVMPTGTTFQKPTNSRRHTLFKLPDPVRSSPIGTRSRRSSIFNVESRKGGIRLTIAVTPQEKPKKGQGKVLSPPGVSTRTRRSSMYQKGKSLQELCSKSERVPAAGPKKSLGKAQNKEETALPKKAATTRRSVCPKSPSPRDMSRTSRTTDVSILQSSKGSATKRKSVQPTIAKSETEDLSSPVLKKTRKTPRRSVSKSTAESSDVPQSVEDPVFKTPARPVSSVSEDTQSVSTRKLRSARKTPQVSQSLDTAAELKSPKNQTVSKTPKSSRKTPAQSASKQLRSARKSKSQTPAVSRSTRKRKMELQEDVGEKNTQHTETVMKQKTEVTLSPEIGENPRDESPKFTEVKQKIDLSSMAETPVVKKVRMTPAVSKTSETKSRQSYRKTPAKLRASDDLTADNFSLDESIEFKTPMKTPSGVKKSGKKTIMTPACKTPQVKLTKLSLTMEETKMECVEKENILKTAQVVSPVLDSPVELGSKLAEIKDAPARAQPEALNAETFGKEKSKKGGKVKKLKNKGKENSTITLDGTLNTTSHSSTGARCTIL</sequence>
<gene>
    <name evidence="3 4" type="primary">LOC111099460</name>
</gene>
<feature type="compositionally biased region" description="Polar residues" evidence="1">
    <location>
        <begin position="282"/>
        <end position="293"/>
    </location>
</feature>
<feature type="compositionally biased region" description="Basic residues" evidence="1">
    <location>
        <begin position="245"/>
        <end position="255"/>
    </location>
</feature>